<dbReference type="Proteomes" id="UP000518605">
    <property type="component" value="Unassembled WGS sequence"/>
</dbReference>
<dbReference type="Pfam" id="PF07833">
    <property type="entry name" value="Cu_amine_oxidN1"/>
    <property type="match status" value="1"/>
</dbReference>
<reference evidence="2 3" key="1">
    <citation type="submission" date="2020-08" db="EMBL/GenBank/DDBJ databases">
        <title>Genomic Encyclopedia of Type Strains, Phase III (KMG-III): the genomes of soil and plant-associated and newly described type strains.</title>
        <authorList>
            <person name="Whitman W."/>
        </authorList>
    </citation>
    <scope>NUCLEOTIDE SEQUENCE [LARGE SCALE GENOMIC DNA]</scope>
    <source>
        <strain evidence="2 3">CECT 8234</strain>
    </source>
</reference>
<accession>A0A7W5C757</accession>
<proteinExistence type="predicted"/>
<keyword evidence="3" id="KW-1185">Reference proteome</keyword>
<dbReference type="EMBL" id="JACHXW010000004">
    <property type="protein sequence ID" value="MBB3151904.1"/>
    <property type="molecule type" value="Genomic_DNA"/>
</dbReference>
<dbReference type="Gene3D" id="3.30.457.10">
    <property type="entry name" value="Copper amine oxidase-like, N-terminal domain"/>
    <property type="match status" value="1"/>
</dbReference>
<dbReference type="InterPro" id="IPR036582">
    <property type="entry name" value="Mao_N_sf"/>
</dbReference>
<gene>
    <name evidence="2" type="ORF">FHS16_001950</name>
</gene>
<sequence>MNNRIMVPLRVISENLGASVFWSNSEVILAKNNIKVVLTLNSNIVMKSGVKMLLDVKPCIKENRIFVPLRFIAETFDCHVSYSKFKVNVETKPFLINGVELKALQKNGFLKVISNTVA</sequence>
<organism evidence="2 3">
    <name type="scientific">Paenibacillus endophyticus</name>
    <dbReference type="NCBI Taxonomy" id="1294268"/>
    <lineage>
        <taxon>Bacteria</taxon>
        <taxon>Bacillati</taxon>
        <taxon>Bacillota</taxon>
        <taxon>Bacilli</taxon>
        <taxon>Bacillales</taxon>
        <taxon>Paenibacillaceae</taxon>
        <taxon>Paenibacillus</taxon>
    </lineage>
</organism>
<comment type="caution">
    <text evidence="2">The sequence shown here is derived from an EMBL/GenBank/DDBJ whole genome shotgun (WGS) entry which is preliminary data.</text>
</comment>
<dbReference type="AlphaFoldDB" id="A0A7W5C757"/>
<evidence type="ECO:0000313" key="3">
    <source>
        <dbReference type="Proteomes" id="UP000518605"/>
    </source>
</evidence>
<dbReference type="InterPro" id="IPR012854">
    <property type="entry name" value="Cu_amine_oxidase-like_N"/>
</dbReference>
<name>A0A7W5C757_9BACL</name>
<evidence type="ECO:0000313" key="2">
    <source>
        <dbReference type="EMBL" id="MBB3151904.1"/>
    </source>
</evidence>
<feature type="domain" description="Copper amine oxidase-like N-terminal" evidence="1">
    <location>
        <begin position="2"/>
        <end position="87"/>
    </location>
</feature>
<evidence type="ECO:0000259" key="1">
    <source>
        <dbReference type="Pfam" id="PF07833"/>
    </source>
</evidence>
<protein>
    <recommendedName>
        <fullName evidence="1">Copper amine oxidase-like N-terminal domain-containing protein</fullName>
    </recommendedName>
</protein>
<dbReference type="SUPFAM" id="SSF55383">
    <property type="entry name" value="Copper amine oxidase, domain N"/>
    <property type="match status" value="1"/>
</dbReference>
<dbReference type="RefSeq" id="WP_183561287.1">
    <property type="nucleotide sequence ID" value="NZ_CBCSLB010000008.1"/>
</dbReference>